<proteinExistence type="predicted"/>
<protein>
    <submittedName>
        <fullName evidence="1">Phosphomannomutase</fullName>
    </submittedName>
</protein>
<dbReference type="RefSeq" id="WP_250845046.1">
    <property type="nucleotide sequence ID" value="NZ_JAAECA010000199.1"/>
</dbReference>
<accession>A0A6D0XTI7</accession>
<feature type="non-terminal residue" evidence="1">
    <location>
        <position position="27"/>
    </location>
</feature>
<evidence type="ECO:0000313" key="1">
    <source>
        <dbReference type="EMBL" id="NDL81405.1"/>
    </source>
</evidence>
<sequence length="27" mass="3147">MSSLTCFKAYDIRGKLGEELNEDIAWR</sequence>
<organism evidence="1">
    <name type="scientific">Escherichia coli</name>
    <dbReference type="NCBI Taxonomy" id="562"/>
    <lineage>
        <taxon>Bacteria</taxon>
        <taxon>Pseudomonadati</taxon>
        <taxon>Pseudomonadota</taxon>
        <taxon>Gammaproteobacteria</taxon>
        <taxon>Enterobacterales</taxon>
        <taxon>Enterobacteriaceae</taxon>
        <taxon>Escherichia</taxon>
    </lineage>
</organism>
<gene>
    <name evidence="1" type="ORF">GXK51_22740</name>
</gene>
<comment type="caution">
    <text evidence="1">The sequence shown here is derived from an EMBL/GenBank/DDBJ whole genome shotgun (WGS) entry which is preliminary data.</text>
</comment>
<dbReference type="AlphaFoldDB" id="A0A6D0XTI7"/>
<dbReference type="EMBL" id="JAAECA010000199">
    <property type="protein sequence ID" value="NDL81405.1"/>
    <property type="molecule type" value="Genomic_DNA"/>
</dbReference>
<reference evidence="1" key="1">
    <citation type="submission" date="2020-01" db="EMBL/GenBank/DDBJ databases">
        <title>Draft Genome Sequences of Shiga Toxin-Producing Escherichia coli from Food and Clinical samples.</title>
        <authorList>
            <person name="Alotaibi K."/>
            <person name="Han J."/>
            <person name="Kim M."/>
            <person name="Khan A."/>
        </authorList>
    </citation>
    <scope>NUCLEOTIDE SEQUENCE</scope>
    <source>
        <strain evidence="1">EC872416</strain>
    </source>
</reference>
<name>A0A6D0XTI7_ECOLX</name>